<gene>
    <name evidence="2" type="ORF">RIF29_12124</name>
</gene>
<dbReference type="Proteomes" id="UP001372338">
    <property type="component" value="Unassembled WGS sequence"/>
</dbReference>
<organism evidence="2 3">
    <name type="scientific">Crotalaria pallida</name>
    <name type="common">Smooth rattlebox</name>
    <name type="synonym">Crotalaria striata</name>
    <dbReference type="NCBI Taxonomy" id="3830"/>
    <lineage>
        <taxon>Eukaryota</taxon>
        <taxon>Viridiplantae</taxon>
        <taxon>Streptophyta</taxon>
        <taxon>Embryophyta</taxon>
        <taxon>Tracheophyta</taxon>
        <taxon>Spermatophyta</taxon>
        <taxon>Magnoliopsida</taxon>
        <taxon>eudicotyledons</taxon>
        <taxon>Gunneridae</taxon>
        <taxon>Pentapetalae</taxon>
        <taxon>rosids</taxon>
        <taxon>fabids</taxon>
        <taxon>Fabales</taxon>
        <taxon>Fabaceae</taxon>
        <taxon>Papilionoideae</taxon>
        <taxon>50 kb inversion clade</taxon>
        <taxon>genistoids sensu lato</taxon>
        <taxon>core genistoids</taxon>
        <taxon>Crotalarieae</taxon>
        <taxon>Crotalaria</taxon>
    </lineage>
</organism>
<dbReference type="InterPro" id="IPR000504">
    <property type="entry name" value="RRM_dom"/>
</dbReference>
<dbReference type="SUPFAM" id="SSF54928">
    <property type="entry name" value="RNA-binding domain, RBD"/>
    <property type="match status" value="1"/>
</dbReference>
<feature type="domain" description="RRM" evidence="1">
    <location>
        <begin position="43"/>
        <end position="99"/>
    </location>
</feature>
<evidence type="ECO:0000259" key="1">
    <source>
        <dbReference type="Pfam" id="PF00076"/>
    </source>
</evidence>
<name>A0AAN9IN43_CROPI</name>
<dbReference type="Pfam" id="PF00076">
    <property type="entry name" value="RRM_1"/>
    <property type="match status" value="1"/>
</dbReference>
<dbReference type="Gene3D" id="3.30.70.330">
    <property type="match status" value="1"/>
</dbReference>
<sequence>MLKVPLKHRCSLTSTLQLPLKRREKKHAELLALPGYGYEVVFDNLTFSLSEDFLGRKCEPLGIVRQVQIIEDKDTGERKGYVVFTSKEASLKAIKFLNEVVRYHVPPDGYGPLVVIDRPLSGRGPSRRSGDPHFHFRFGHGGAAGPAVGGVVAAAIDAFIMLASMIAVRTMNDIADIVSHPAQIRFMMEQMTPEDFYTPLGYFMLWL</sequence>
<comment type="caution">
    <text evidence="2">The sequence shown here is derived from an EMBL/GenBank/DDBJ whole genome shotgun (WGS) entry which is preliminary data.</text>
</comment>
<evidence type="ECO:0000313" key="3">
    <source>
        <dbReference type="Proteomes" id="UP001372338"/>
    </source>
</evidence>
<dbReference type="InterPro" id="IPR035979">
    <property type="entry name" value="RBD_domain_sf"/>
</dbReference>
<keyword evidence="3" id="KW-1185">Reference proteome</keyword>
<dbReference type="AlphaFoldDB" id="A0AAN9IN43"/>
<dbReference type="EMBL" id="JAYWIO010000002">
    <property type="protein sequence ID" value="KAK7282969.1"/>
    <property type="molecule type" value="Genomic_DNA"/>
</dbReference>
<dbReference type="GO" id="GO:0003723">
    <property type="term" value="F:RNA binding"/>
    <property type="evidence" value="ECO:0007669"/>
    <property type="project" value="InterPro"/>
</dbReference>
<proteinExistence type="predicted"/>
<evidence type="ECO:0000313" key="2">
    <source>
        <dbReference type="EMBL" id="KAK7282969.1"/>
    </source>
</evidence>
<protein>
    <recommendedName>
        <fullName evidence="1">RRM domain-containing protein</fullName>
    </recommendedName>
</protein>
<reference evidence="2 3" key="1">
    <citation type="submission" date="2024-01" db="EMBL/GenBank/DDBJ databases">
        <title>The genomes of 5 underutilized Papilionoideae crops provide insights into root nodulation and disease resistanc.</title>
        <authorList>
            <person name="Yuan L."/>
        </authorList>
    </citation>
    <scope>NUCLEOTIDE SEQUENCE [LARGE SCALE GENOMIC DNA]</scope>
    <source>
        <strain evidence="2">ZHUSHIDOU_FW_LH</strain>
        <tissue evidence="2">Leaf</tissue>
    </source>
</reference>
<dbReference type="InterPro" id="IPR012677">
    <property type="entry name" value="Nucleotide-bd_a/b_plait_sf"/>
</dbReference>
<accession>A0AAN9IN43</accession>